<dbReference type="Ensembl" id="ENSNMLT00000030449.1">
    <property type="protein sequence ID" value="ENSNMLP00000027248.1"/>
    <property type="gene ID" value="ENSNMLG00000017371.1"/>
</dbReference>
<keyword evidence="5" id="KW-0131">Cell cycle</keyword>
<organism evidence="7 8">
    <name type="scientific">Neogobius melanostomus</name>
    <name type="common">round goby</name>
    <dbReference type="NCBI Taxonomy" id="47308"/>
    <lineage>
        <taxon>Eukaryota</taxon>
        <taxon>Metazoa</taxon>
        <taxon>Chordata</taxon>
        <taxon>Craniata</taxon>
        <taxon>Vertebrata</taxon>
        <taxon>Euteleostomi</taxon>
        <taxon>Actinopterygii</taxon>
        <taxon>Neopterygii</taxon>
        <taxon>Teleostei</taxon>
        <taxon>Neoteleostei</taxon>
        <taxon>Acanthomorphata</taxon>
        <taxon>Gobiaria</taxon>
        <taxon>Gobiiformes</taxon>
        <taxon>Gobioidei</taxon>
        <taxon>Gobiidae</taxon>
        <taxon>Benthophilinae</taxon>
        <taxon>Neogobiini</taxon>
        <taxon>Neogobius</taxon>
    </lineage>
</organism>
<comment type="similarity">
    <text evidence="1">Belongs to the BORA family.</text>
</comment>
<evidence type="ECO:0000256" key="2">
    <source>
        <dbReference type="ARBA" id="ARBA00020055"/>
    </source>
</evidence>
<evidence type="ECO:0000313" key="8">
    <source>
        <dbReference type="Proteomes" id="UP000694523"/>
    </source>
</evidence>
<sequence>MGDFVEMHITPEAPGRPSIRNPFESPNDYHHLREPLVPSPSVFKSKTCKVTPDKFNWSIEEMASLIPVHIDQEEIQRQSFYLSQTRMDTDIEQKRQNAIDHFFTKGNIVPSPWAASETRKVKVGPLSKKSTVSPLIVVREERYQVGILQLAISVPSLLYRLHFILLCFAVGCQTALSLPLAFDLEKVLGEYYRYEEPCDTVQESLSSSSLRRKLFLDGQGSGSDSSSPPSPVRGLSRQHVEGTDGALESFHIPSSIFSSPSSGGISAATPSTGQFSSSPIQNGHFRDCSLGSMNSPVLPDRSSPARHASPILSPIFAHASCTPIASMSKPPTSLTPLNVPLDVDVTPCSESPFVEGCSPIQSCSPHQLHCQERKKYSRSQLRNRVGFWASPPPISPILNPRLLDSQELEDQLQPLPSMEMDPLSPQTTDFKDTETIKNNFKPLGMEEAAGKDTEGSSNAEEQDTEGSSNAEEQDSEGPGARLTSSRMGNVSAGESSHMFVSLLTEGSSIPYESSMQVSHSPLLCCCNNTHCVLLNENNYASHPQGLNGGPDFRCPMFVGGQWLQHYFSWHWQSYRWTCFRVLQQRVFHNKYSRRGLTAFKAL</sequence>
<dbReference type="GO" id="GO:0005634">
    <property type="term" value="C:nucleus"/>
    <property type="evidence" value="ECO:0007669"/>
    <property type="project" value="TreeGrafter"/>
</dbReference>
<feature type="region of interest" description="Disordered" evidence="6">
    <location>
        <begin position="217"/>
        <end position="239"/>
    </location>
</feature>
<dbReference type="Proteomes" id="UP000694523">
    <property type="component" value="Unplaced"/>
</dbReference>
<dbReference type="AlphaFoldDB" id="A0A8C6U3U9"/>
<evidence type="ECO:0000256" key="1">
    <source>
        <dbReference type="ARBA" id="ARBA00010963"/>
    </source>
</evidence>
<feature type="compositionally biased region" description="Polar residues" evidence="6">
    <location>
        <begin position="455"/>
        <end position="470"/>
    </location>
</feature>
<evidence type="ECO:0000256" key="5">
    <source>
        <dbReference type="ARBA" id="ARBA00023306"/>
    </source>
</evidence>
<keyword evidence="8" id="KW-1185">Reference proteome</keyword>
<dbReference type="InterPro" id="IPR023252">
    <property type="entry name" value="Aurora_borealis_protein"/>
</dbReference>
<proteinExistence type="inferred from homology"/>
<keyword evidence="4" id="KW-0498">Mitosis</keyword>
<dbReference type="GO" id="GO:0060236">
    <property type="term" value="P:regulation of mitotic spindle organization"/>
    <property type="evidence" value="ECO:0007669"/>
    <property type="project" value="TreeGrafter"/>
</dbReference>
<feature type="region of interest" description="Disordered" evidence="6">
    <location>
        <begin position="1"/>
        <end position="36"/>
    </location>
</feature>
<dbReference type="GO" id="GO:0019901">
    <property type="term" value="F:protein kinase binding"/>
    <property type="evidence" value="ECO:0007669"/>
    <property type="project" value="TreeGrafter"/>
</dbReference>
<dbReference type="PANTHER" id="PTHR14728:SF2">
    <property type="entry name" value="PROTEIN AURORA BOREALIS"/>
    <property type="match status" value="1"/>
</dbReference>
<protein>
    <recommendedName>
        <fullName evidence="2">Protein aurora borealis</fullName>
    </recommendedName>
</protein>
<dbReference type="PRINTS" id="PR02038">
    <property type="entry name" value="AURORABORA"/>
</dbReference>
<name>A0A8C6U3U9_9GOBI</name>
<accession>A0A8C6U3U9</accession>
<evidence type="ECO:0000313" key="7">
    <source>
        <dbReference type="Ensembl" id="ENSNMLP00000027248.1"/>
    </source>
</evidence>
<dbReference type="GO" id="GO:0007088">
    <property type="term" value="P:regulation of mitotic nuclear division"/>
    <property type="evidence" value="ECO:0007669"/>
    <property type="project" value="TreeGrafter"/>
</dbReference>
<feature type="region of interest" description="Disordered" evidence="6">
    <location>
        <begin position="447"/>
        <end position="490"/>
    </location>
</feature>
<evidence type="ECO:0000256" key="4">
    <source>
        <dbReference type="ARBA" id="ARBA00022776"/>
    </source>
</evidence>
<dbReference type="PANTHER" id="PTHR14728">
    <property type="entry name" value="PROTEIN AURORA BOREALIS"/>
    <property type="match status" value="1"/>
</dbReference>
<reference evidence="7" key="1">
    <citation type="submission" date="2025-08" db="UniProtKB">
        <authorList>
            <consortium name="Ensembl"/>
        </authorList>
    </citation>
    <scope>IDENTIFICATION</scope>
</reference>
<evidence type="ECO:0000256" key="3">
    <source>
        <dbReference type="ARBA" id="ARBA00022618"/>
    </source>
</evidence>
<evidence type="ECO:0000256" key="6">
    <source>
        <dbReference type="SAM" id="MobiDB-lite"/>
    </source>
</evidence>
<dbReference type="Pfam" id="PF15280">
    <property type="entry name" value="BORA_N"/>
    <property type="match status" value="1"/>
</dbReference>
<keyword evidence="3" id="KW-0132">Cell division</keyword>
<reference evidence="7" key="2">
    <citation type="submission" date="2025-09" db="UniProtKB">
        <authorList>
            <consortium name="Ensembl"/>
        </authorList>
    </citation>
    <scope>IDENTIFICATION</scope>
</reference>
<dbReference type="GO" id="GO:0051301">
    <property type="term" value="P:cell division"/>
    <property type="evidence" value="ECO:0007669"/>
    <property type="project" value="UniProtKB-KW"/>
</dbReference>
<dbReference type="GO" id="GO:0005737">
    <property type="term" value="C:cytoplasm"/>
    <property type="evidence" value="ECO:0007669"/>
    <property type="project" value="TreeGrafter"/>
</dbReference>